<organism evidence="1 2">
    <name type="scientific">Clostridium cibarium</name>
    <dbReference type="NCBI Taxonomy" id="2762247"/>
    <lineage>
        <taxon>Bacteria</taxon>
        <taxon>Bacillati</taxon>
        <taxon>Bacillota</taxon>
        <taxon>Clostridia</taxon>
        <taxon>Eubacteriales</taxon>
        <taxon>Clostridiaceae</taxon>
        <taxon>Clostridium</taxon>
    </lineage>
</organism>
<evidence type="ECO:0000313" key="2">
    <source>
        <dbReference type="Proteomes" id="UP000627781"/>
    </source>
</evidence>
<comment type="caution">
    <text evidence="1">The sequence shown here is derived from an EMBL/GenBank/DDBJ whole genome shotgun (WGS) entry which is preliminary data.</text>
</comment>
<dbReference type="EMBL" id="JACSRA010000005">
    <property type="protein sequence ID" value="MBD7910555.1"/>
    <property type="molecule type" value="Genomic_DNA"/>
</dbReference>
<accession>A0ABR8PQZ8</accession>
<proteinExistence type="predicted"/>
<sequence>MKGNGQFAVYKGIEYKCCFENNGVVCLLSEIPTEGFVDFMGTYSKDVVREECSKIYKKTLCFKYNNDRFLIRKEDNDKVLLETGPRSYDLISLGFERVLKDTFQKWVSLSEGEKYWAVYDYKV</sequence>
<name>A0ABR8PQZ8_9CLOT</name>
<dbReference type="RefSeq" id="WP_143315471.1">
    <property type="nucleotide sequence ID" value="NZ_JACSRA010000005.1"/>
</dbReference>
<dbReference type="Proteomes" id="UP000627781">
    <property type="component" value="Unassembled WGS sequence"/>
</dbReference>
<reference evidence="1 2" key="1">
    <citation type="submission" date="2020-08" db="EMBL/GenBank/DDBJ databases">
        <title>A Genomic Blueprint of the Chicken Gut Microbiome.</title>
        <authorList>
            <person name="Gilroy R."/>
            <person name="Ravi A."/>
            <person name="Getino M."/>
            <person name="Pursley I."/>
            <person name="Horton D.L."/>
            <person name="Alikhan N.-F."/>
            <person name="Baker D."/>
            <person name="Gharbi K."/>
            <person name="Hall N."/>
            <person name="Watson M."/>
            <person name="Adriaenssens E.M."/>
            <person name="Foster-Nyarko E."/>
            <person name="Jarju S."/>
            <person name="Secka A."/>
            <person name="Antonio M."/>
            <person name="Oren A."/>
            <person name="Chaudhuri R."/>
            <person name="La Ragione R.M."/>
            <person name="Hildebrand F."/>
            <person name="Pallen M.J."/>
        </authorList>
    </citation>
    <scope>NUCLEOTIDE SEQUENCE [LARGE SCALE GENOMIC DNA]</scope>
    <source>
        <strain evidence="1 2">Sa3CVN1</strain>
    </source>
</reference>
<evidence type="ECO:0000313" key="1">
    <source>
        <dbReference type="EMBL" id="MBD7910555.1"/>
    </source>
</evidence>
<keyword evidence="2" id="KW-1185">Reference proteome</keyword>
<protein>
    <submittedName>
        <fullName evidence="1">Uncharacterized protein</fullName>
    </submittedName>
</protein>
<gene>
    <name evidence="1" type="ORF">H9661_04195</name>
</gene>